<comment type="caution">
    <text evidence="10">The sequence shown here is derived from an EMBL/GenBank/DDBJ whole genome shotgun (WGS) entry which is preliminary data.</text>
</comment>
<keyword evidence="4" id="KW-0378">Hydrolase</keyword>
<dbReference type="Gene3D" id="3.40.50.10130">
    <property type="match status" value="1"/>
</dbReference>
<dbReference type="Gene3D" id="1.10.150.20">
    <property type="entry name" value="5' to 3' exonuclease, C-terminal subdomain"/>
    <property type="match status" value="1"/>
</dbReference>
<dbReference type="InterPro" id="IPR011335">
    <property type="entry name" value="Restrct_endonuc-II-like"/>
</dbReference>
<dbReference type="Pfam" id="PF02732">
    <property type="entry name" value="ERCC4"/>
    <property type="match status" value="1"/>
</dbReference>
<reference evidence="10" key="1">
    <citation type="submission" date="2017-08" db="EMBL/GenBank/DDBJ databases">
        <authorList>
            <person name="Polle J.E."/>
            <person name="Barry K."/>
            <person name="Cushman J."/>
            <person name="Schmutz J."/>
            <person name="Tran D."/>
            <person name="Hathwaick L.T."/>
            <person name="Yim W.C."/>
            <person name="Jenkins J."/>
            <person name="Mckie-Krisberg Z.M."/>
            <person name="Prochnik S."/>
            <person name="Lindquist E."/>
            <person name="Dockter R.B."/>
            <person name="Adam C."/>
            <person name="Molina H."/>
            <person name="Bunkerborg J."/>
            <person name="Jin E."/>
            <person name="Buchheim M."/>
            <person name="Magnuson J."/>
        </authorList>
    </citation>
    <scope>NUCLEOTIDE SEQUENCE</scope>
    <source>
        <strain evidence="10">CCAP 19/18</strain>
    </source>
</reference>
<evidence type="ECO:0000259" key="9">
    <source>
        <dbReference type="Pfam" id="PF02732"/>
    </source>
</evidence>
<keyword evidence="5" id="KW-0238">DNA-binding</keyword>
<keyword evidence="3" id="KW-0227">DNA damage</keyword>
<proteinExistence type="predicted"/>
<feature type="compositionally biased region" description="Low complexity" evidence="7">
    <location>
        <begin position="316"/>
        <end position="325"/>
    </location>
</feature>
<feature type="compositionally biased region" description="Basic and acidic residues" evidence="7">
    <location>
        <begin position="293"/>
        <end position="314"/>
    </location>
</feature>
<dbReference type="SUPFAM" id="SSF52980">
    <property type="entry name" value="Restriction endonuclease-like"/>
    <property type="match status" value="1"/>
</dbReference>
<evidence type="ECO:0000256" key="5">
    <source>
        <dbReference type="ARBA" id="ARBA00023125"/>
    </source>
</evidence>
<name>A0ABQ7GCH7_DUNSA</name>
<evidence type="ECO:0000256" key="3">
    <source>
        <dbReference type="ARBA" id="ARBA00022763"/>
    </source>
</evidence>
<keyword evidence="2" id="KW-0255">Endonuclease</keyword>
<accession>A0ABQ7GCH7</accession>
<evidence type="ECO:0000256" key="4">
    <source>
        <dbReference type="ARBA" id="ARBA00022801"/>
    </source>
</evidence>
<dbReference type="InterPro" id="IPR010994">
    <property type="entry name" value="RuvA_2-like"/>
</dbReference>
<evidence type="ECO:0000256" key="6">
    <source>
        <dbReference type="ARBA" id="ARBA00023204"/>
    </source>
</evidence>
<dbReference type="EMBL" id="MU069882">
    <property type="protein sequence ID" value="KAF5832312.1"/>
    <property type="molecule type" value="Genomic_DNA"/>
</dbReference>
<evidence type="ECO:0000256" key="7">
    <source>
        <dbReference type="SAM" id="MobiDB-lite"/>
    </source>
</evidence>
<evidence type="ECO:0000313" key="10">
    <source>
        <dbReference type="EMBL" id="KAF5832312.1"/>
    </source>
</evidence>
<dbReference type="Proteomes" id="UP000815325">
    <property type="component" value="Unassembled WGS sequence"/>
</dbReference>
<organism evidence="10 11">
    <name type="scientific">Dunaliella salina</name>
    <name type="common">Green alga</name>
    <name type="synonym">Protococcus salinus</name>
    <dbReference type="NCBI Taxonomy" id="3046"/>
    <lineage>
        <taxon>Eukaryota</taxon>
        <taxon>Viridiplantae</taxon>
        <taxon>Chlorophyta</taxon>
        <taxon>core chlorophytes</taxon>
        <taxon>Chlorophyceae</taxon>
        <taxon>CS clade</taxon>
        <taxon>Chlamydomonadales</taxon>
        <taxon>Dunaliellaceae</taxon>
        <taxon>Dunaliella</taxon>
    </lineage>
</organism>
<dbReference type="PANTHER" id="PTHR10150:SF0">
    <property type="entry name" value="DNA REPAIR ENDONUCLEASE XPF"/>
    <property type="match status" value="1"/>
</dbReference>
<keyword evidence="6" id="KW-0234">DNA repair</keyword>
<dbReference type="SUPFAM" id="SSF47781">
    <property type="entry name" value="RuvA domain 2-like"/>
    <property type="match status" value="1"/>
</dbReference>
<gene>
    <name evidence="10" type="ORF">DUNSADRAFT_11821</name>
</gene>
<dbReference type="InterPro" id="IPR006166">
    <property type="entry name" value="ERCC4_domain"/>
</dbReference>
<feature type="domain" description="ERCC4" evidence="9">
    <location>
        <begin position="112"/>
        <end position="185"/>
    </location>
</feature>
<feature type="chain" id="PRO_5045120148" description="ERCC4 domain-containing protein" evidence="8">
    <location>
        <begin position="24"/>
        <end position="362"/>
    </location>
</feature>
<evidence type="ECO:0000256" key="2">
    <source>
        <dbReference type="ARBA" id="ARBA00022759"/>
    </source>
</evidence>
<keyword evidence="1" id="KW-0540">Nuclease</keyword>
<dbReference type="PANTHER" id="PTHR10150">
    <property type="entry name" value="DNA REPAIR ENDONUCLEASE XPF"/>
    <property type="match status" value="1"/>
</dbReference>
<evidence type="ECO:0000313" key="11">
    <source>
        <dbReference type="Proteomes" id="UP000815325"/>
    </source>
</evidence>
<sequence length="362" mass="39409">MPPCPQSLLQLLLLLLPWLLWYSHPCPRLHRNCIARLCAELVGQWHELGLGILRHIFQPEVQLAPAPQNKHTKEIRKCIAGFCWTSHDHAFLAHLSTKIFPALLLVFSFQCRLYSQAEALCKYYRTPILLIEFDGDKQWGLTHASELGLDIDSRSPGARLSLLLLHFPRLRLVWSRSLHATADMFGALKASGDEPDPAAAAAVGLPEGANAPGSAPAPLINTAALEVLKRMPGVTQAGARNLMATVGSLAEIAQLTLPQLQAAMAGDADRLRALLDGALDEEEEEEAQAAALKQDEHKDGQQGPEKVDSREGKEGQQQQQQQQQQRLQLGANAPQKGGMAGGTAGRAQTLYEFLHAPCPLAG</sequence>
<protein>
    <recommendedName>
        <fullName evidence="9">ERCC4 domain-containing protein</fullName>
    </recommendedName>
</protein>
<feature type="signal peptide" evidence="8">
    <location>
        <begin position="1"/>
        <end position="23"/>
    </location>
</feature>
<evidence type="ECO:0000256" key="8">
    <source>
        <dbReference type="SAM" id="SignalP"/>
    </source>
</evidence>
<keyword evidence="11" id="KW-1185">Reference proteome</keyword>
<evidence type="ECO:0000256" key="1">
    <source>
        <dbReference type="ARBA" id="ARBA00022722"/>
    </source>
</evidence>
<feature type="region of interest" description="Disordered" evidence="7">
    <location>
        <begin position="286"/>
        <end position="343"/>
    </location>
</feature>
<keyword evidence="8" id="KW-0732">Signal</keyword>